<sequence>MVEPAESPPLALRRAIHDALAADAGLIALLGGTRVYDLPPPSPDFSYVTLGEAQVSDWSTATERGEEHRLTLHVWSRQGGHREVHAIAEQVQQVLHDAELAPAGAHLVNLRFTSAEIRREQAGRLHHCLLRFRAVIETE</sequence>
<organism evidence="1 2">
    <name type="scientific">Ancylobacter crimeensis</name>
    <dbReference type="NCBI Taxonomy" id="2579147"/>
    <lineage>
        <taxon>Bacteria</taxon>
        <taxon>Pseudomonadati</taxon>
        <taxon>Pseudomonadota</taxon>
        <taxon>Alphaproteobacteria</taxon>
        <taxon>Hyphomicrobiales</taxon>
        <taxon>Xanthobacteraceae</taxon>
        <taxon>Ancylobacter</taxon>
    </lineage>
</organism>
<dbReference type="Proteomes" id="UP001203284">
    <property type="component" value="Unassembled WGS sequence"/>
</dbReference>
<evidence type="ECO:0000313" key="2">
    <source>
        <dbReference type="Proteomes" id="UP001203284"/>
    </source>
</evidence>
<proteinExistence type="predicted"/>
<dbReference type="EMBL" id="JALKCH010000003">
    <property type="protein sequence ID" value="MCK0196348.1"/>
    <property type="molecule type" value="Genomic_DNA"/>
</dbReference>
<accession>A0ABT0D8S3</accession>
<reference evidence="1 2" key="1">
    <citation type="submission" date="2022-04" db="EMBL/GenBank/DDBJ databases">
        <authorList>
            <person name="Grouzdev D.S."/>
            <person name="Pantiukh K.S."/>
            <person name="Krutkina M.S."/>
        </authorList>
    </citation>
    <scope>NUCLEOTIDE SEQUENCE [LARGE SCALE GENOMIC DNA]</scope>
    <source>
        <strain evidence="1 2">6x-1</strain>
    </source>
</reference>
<evidence type="ECO:0000313" key="1">
    <source>
        <dbReference type="EMBL" id="MCK0196348.1"/>
    </source>
</evidence>
<keyword evidence="2" id="KW-1185">Reference proteome</keyword>
<dbReference type="Pfam" id="PF11367">
    <property type="entry name" value="Tail_completion_gp17"/>
    <property type="match status" value="1"/>
</dbReference>
<name>A0ABT0D8S3_9HYPH</name>
<gene>
    <name evidence="1" type="ORF">MWN34_05410</name>
</gene>
<protein>
    <submittedName>
        <fullName evidence="1">DUF3168 domain-containing protein</fullName>
    </submittedName>
</protein>
<dbReference type="RefSeq" id="WP_247027346.1">
    <property type="nucleotide sequence ID" value="NZ_JALKCH010000003.1"/>
</dbReference>
<dbReference type="InterPro" id="IPR053745">
    <property type="entry name" value="Viral_Tail_Comp_sf"/>
</dbReference>
<dbReference type="InterPro" id="IPR021508">
    <property type="entry name" value="Gp17-like"/>
</dbReference>
<dbReference type="Gene3D" id="3.30.2000.30">
    <property type="match status" value="1"/>
</dbReference>
<comment type="caution">
    <text evidence="1">The sequence shown here is derived from an EMBL/GenBank/DDBJ whole genome shotgun (WGS) entry which is preliminary data.</text>
</comment>